<proteinExistence type="predicted"/>
<reference evidence="2 3" key="1">
    <citation type="journal article" date="2020" name="Harmful Algae">
        <title>Molecular and morphological characterization of a novel dihydroanatoxin-a producing Microcoleus species (cyanobacteria) from the Russian River, California, USA.</title>
        <authorList>
            <person name="Conklin K.Y."/>
            <person name="Stancheva R."/>
            <person name="Otten T.G."/>
            <person name="Fadness R."/>
            <person name="Boyer G.L."/>
            <person name="Read B."/>
            <person name="Zhang X."/>
            <person name="Sheath R.G."/>
        </authorList>
    </citation>
    <scope>NUCLEOTIDE SEQUENCE [LARGE SCALE GENOMIC DNA]</scope>
    <source>
        <strain evidence="2 3">PTRS2</strain>
    </source>
</reference>
<dbReference type="RefSeq" id="WP_340541281.1">
    <property type="nucleotide sequence ID" value="NZ_JBBLXS010000044.1"/>
</dbReference>
<evidence type="ECO:0000256" key="1">
    <source>
        <dbReference type="SAM" id="MobiDB-lite"/>
    </source>
</evidence>
<evidence type="ECO:0000313" key="2">
    <source>
        <dbReference type="EMBL" id="MEK0184299.1"/>
    </source>
</evidence>
<evidence type="ECO:0000313" key="3">
    <source>
        <dbReference type="Proteomes" id="UP001384579"/>
    </source>
</evidence>
<feature type="region of interest" description="Disordered" evidence="1">
    <location>
        <begin position="22"/>
        <end position="51"/>
    </location>
</feature>
<organism evidence="2 3">
    <name type="scientific">Microcoleus anatoxicus PTRS2</name>
    <dbReference type="NCBI Taxonomy" id="2705321"/>
    <lineage>
        <taxon>Bacteria</taxon>
        <taxon>Bacillati</taxon>
        <taxon>Cyanobacteriota</taxon>
        <taxon>Cyanophyceae</taxon>
        <taxon>Oscillatoriophycideae</taxon>
        <taxon>Oscillatoriales</taxon>
        <taxon>Microcoleaceae</taxon>
        <taxon>Microcoleus</taxon>
        <taxon>Microcoleus anatoxicus</taxon>
    </lineage>
</organism>
<feature type="compositionally biased region" description="Basic and acidic residues" evidence="1">
    <location>
        <begin position="22"/>
        <end position="37"/>
    </location>
</feature>
<sequence>MVTLLLAVSMCQCHQCNSLAWDRDTPKSSEITDKSEGGESLTPDSALGQLA</sequence>
<comment type="caution">
    <text evidence="2">The sequence shown here is derived from an EMBL/GenBank/DDBJ whole genome shotgun (WGS) entry which is preliminary data.</text>
</comment>
<gene>
    <name evidence="2" type="ORF">WMG39_05475</name>
</gene>
<name>A0ABU8YIV3_9CYAN</name>
<dbReference type="Proteomes" id="UP001384579">
    <property type="component" value="Unassembled WGS sequence"/>
</dbReference>
<protein>
    <submittedName>
        <fullName evidence="2">Uncharacterized protein</fullName>
    </submittedName>
</protein>
<accession>A0ABU8YIV3</accession>
<dbReference type="EMBL" id="JBBLXS010000044">
    <property type="protein sequence ID" value="MEK0184299.1"/>
    <property type="molecule type" value="Genomic_DNA"/>
</dbReference>
<keyword evidence="3" id="KW-1185">Reference proteome</keyword>